<dbReference type="PANTHER" id="PTHR24198:SF165">
    <property type="entry name" value="ANKYRIN REPEAT-CONTAINING PROTEIN-RELATED"/>
    <property type="match status" value="1"/>
</dbReference>
<dbReference type="InterPro" id="IPR002110">
    <property type="entry name" value="Ankyrin_rpt"/>
</dbReference>
<evidence type="ECO:0000256" key="2">
    <source>
        <dbReference type="ARBA" id="ARBA00023043"/>
    </source>
</evidence>
<dbReference type="InterPro" id="IPR036770">
    <property type="entry name" value="Ankyrin_rpt-contain_sf"/>
</dbReference>
<reference evidence="5 6" key="1">
    <citation type="submission" date="2023-05" db="EMBL/GenBank/DDBJ databases">
        <title>A 100% complete, gapless, phased diploid assembly of the Scenedesmus obliquus UTEX 3031 genome.</title>
        <authorList>
            <person name="Biondi T.C."/>
            <person name="Hanschen E.R."/>
            <person name="Kwon T."/>
            <person name="Eng W."/>
            <person name="Kruse C.P.S."/>
            <person name="Koehler S.I."/>
            <person name="Kunde Y."/>
            <person name="Gleasner C.D."/>
            <person name="You Mak K.T."/>
            <person name="Polle J."/>
            <person name="Hovde B.T."/>
            <person name="Starkenburg S.R."/>
        </authorList>
    </citation>
    <scope>NUCLEOTIDE SEQUENCE [LARGE SCALE GENOMIC DNA]</scope>
    <source>
        <strain evidence="5 6">DOE0152z</strain>
    </source>
</reference>
<accession>A0ABY8UML3</accession>
<keyword evidence="1" id="KW-0677">Repeat</keyword>
<dbReference type="Proteomes" id="UP001244341">
    <property type="component" value="Chromosome 15b"/>
</dbReference>
<dbReference type="SMART" id="SM00248">
    <property type="entry name" value="ANK"/>
    <property type="match status" value="3"/>
</dbReference>
<proteinExistence type="predicted"/>
<dbReference type="Pfam" id="PF12796">
    <property type="entry name" value="Ank_2"/>
    <property type="match status" value="1"/>
</dbReference>
<evidence type="ECO:0000256" key="1">
    <source>
        <dbReference type="ARBA" id="ARBA00022737"/>
    </source>
</evidence>
<keyword evidence="2 3" id="KW-0040">ANK repeat</keyword>
<dbReference type="EMBL" id="CP126222">
    <property type="protein sequence ID" value="WIA22530.1"/>
    <property type="molecule type" value="Genomic_DNA"/>
</dbReference>
<feature type="repeat" description="ANK" evidence="3">
    <location>
        <begin position="54"/>
        <end position="75"/>
    </location>
</feature>
<dbReference type="PROSITE" id="PS50088">
    <property type="entry name" value="ANK_REPEAT"/>
    <property type="match status" value="1"/>
</dbReference>
<organism evidence="5 6">
    <name type="scientific">Tetradesmus obliquus</name>
    <name type="common">Green alga</name>
    <name type="synonym">Acutodesmus obliquus</name>
    <dbReference type="NCBI Taxonomy" id="3088"/>
    <lineage>
        <taxon>Eukaryota</taxon>
        <taxon>Viridiplantae</taxon>
        <taxon>Chlorophyta</taxon>
        <taxon>core chlorophytes</taxon>
        <taxon>Chlorophyceae</taxon>
        <taxon>CS clade</taxon>
        <taxon>Sphaeropleales</taxon>
        <taxon>Scenedesmaceae</taxon>
        <taxon>Tetradesmus</taxon>
    </lineage>
</organism>
<dbReference type="PROSITE" id="PS50297">
    <property type="entry name" value="ANK_REP_REGION"/>
    <property type="match status" value="1"/>
</dbReference>
<sequence>MRVTAALLNAGAVPVGITPLLAAAGHGQAGCLQLLQRHAGPGAWQALLAAKDTYGRSALHFAAASGHALVVEMLLACPSGLDVWGVSAAGRNALQEAQQSGHTACARLILPAMQQATAAAEAAAAQLLQQQQHKAGSAGMRSPGSAKGRSSSSSSSSRPHALSIPAAAGALTSPKQQRKPAPPHVLGCGLDQLSMSQLDALELVHRASLLRLGEARIALACAQHEQEAAEQAALKAEIAARAAARQQQQQQQ</sequence>
<name>A0ABY8UML3_TETOB</name>
<dbReference type="SUPFAM" id="SSF48403">
    <property type="entry name" value="Ankyrin repeat"/>
    <property type="match status" value="1"/>
</dbReference>
<dbReference type="PANTHER" id="PTHR24198">
    <property type="entry name" value="ANKYRIN REPEAT AND PROTEIN KINASE DOMAIN-CONTAINING PROTEIN"/>
    <property type="match status" value="1"/>
</dbReference>
<evidence type="ECO:0000256" key="3">
    <source>
        <dbReference type="PROSITE-ProRule" id="PRU00023"/>
    </source>
</evidence>
<feature type="region of interest" description="Disordered" evidence="4">
    <location>
        <begin position="130"/>
        <end position="161"/>
    </location>
</feature>
<keyword evidence="6" id="KW-1185">Reference proteome</keyword>
<gene>
    <name evidence="5" type="ORF">OEZ85_000968</name>
</gene>
<evidence type="ECO:0000313" key="6">
    <source>
        <dbReference type="Proteomes" id="UP001244341"/>
    </source>
</evidence>
<dbReference type="Gene3D" id="1.25.40.20">
    <property type="entry name" value="Ankyrin repeat-containing domain"/>
    <property type="match status" value="1"/>
</dbReference>
<evidence type="ECO:0000256" key="4">
    <source>
        <dbReference type="SAM" id="MobiDB-lite"/>
    </source>
</evidence>
<protein>
    <submittedName>
        <fullName evidence="5">Uncharacterized protein</fullName>
    </submittedName>
</protein>
<evidence type="ECO:0000313" key="5">
    <source>
        <dbReference type="EMBL" id="WIA22530.1"/>
    </source>
</evidence>